<feature type="compositionally biased region" description="Pro residues" evidence="1">
    <location>
        <begin position="1"/>
        <end position="18"/>
    </location>
</feature>
<sequence length="115" mass="12303">LSPPLPGWSGPLPPPPCWIHPQIPAAAGPPASNTTESTHPPSTTEPTDPSRTTEPTHPASTTESTHPPSTTEPTNPSKTTEPTHPPRTLHFLILYHLPSSRNSLPCYGFPPKTQL</sequence>
<evidence type="ECO:0000256" key="1">
    <source>
        <dbReference type="SAM" id="MobiDB-lite"/>
    </source>
</evidence>
<dbReference type="Ensembl" id="ENSCVAT00000002231.1">
    <property type="protein sequence ID" value="ENSCVAP00000025206.1"/>
    <property type="gene ID" value="ENSCVAG00000009831.1"/>
</dbReference>
<feature type="region of interest" description="Disordered" evidence="1">
    <location>
        <begin position="1"/>
        <end position="87"/>
    </location>
</feature>
<dbReference type="Proteomes" id="UP000265020">
    <property type="component" value="Unassembled WGS sequence"/>
</dbReference>
<name>A0A3Q2DZ48_CYPVA</name>
<reference evidence="2" key="1">
    <citation type="submission" date="2025-08" db="UniProtKB">
        <authorList>
            <consortium name="Ensembl"/>
        </authorList>
    </citation>
    <scope>IDENTIFICATION</scope>
</reference>
<keyword evidence="3" id="KW-1185">Reference proteome</keyword>
<evidence type="ECO:0000313" key="3">
    <source>
        <dbReference type="Proteomes" id="UP000265020"/>
    </source>
</evidence>
<proteinExistence type="predicted"/>
<feature type="compositionally biased region" description="Low complexity" evidence="1">
    <location>
        <begin position="34"/>
        <end position="82"/>
    </location>
</feature>
<evidence type="ECO:0000313" key="2">
    <source>
        <dbReference type="Ensembl" id="ENSCVAP00000025206.1"/>
    </source>
</evidence>
<accession>A0A3Q2DZ48</accession>
<organism evidence="2 3">
    <name type="scientific">Cyprinodon variegatus</name>
    <name type="common">Sheepshead minnow</name>
    <dbReference type="NCBI Taxonomy" id="28743"/>
    <lineage>
        <taxon>Eukaryota</taxon>
        <taxon>Metazoa</taxon>
        <taxon>Chordata</taxon>
        <taxon>Craniata</taxon>
        <taxon>Vertebrata</taxon>
        <taxon>Euteleostomi</taxon>
        <taxon>Actinopterygii</taxon>
        <taxon>Neopterygii</taxon>
        <taxon>Teleostei</taxon>
        <taxon>Neoteleostei</taxon>
        <taxon>Acanthomorphata</taxon>
        <taxon>Ovalentaria</taxon>
        <taxon>Atherinomorphae</taxon>
        <taxon>Cyprinodontiformes</taxon>
        <taxon>Cyprinodontidae</taxon>
        <taxon>Cyprinodon</taxon>
    </lineage>
</organism>
<protein>
    <submittedName>
        <fullName evidence="2">Uncharacterized protein</fullName>
    </submittedName>
</protein>
<dbReference type="AlphaFoldDB" id="A0A3Q2DZ48"/>
<reference evidence="2" key="2">
    <citation type="submission" date="2025-09" db="UniProtKB">
        <authorList>
            <consortium name="Ensembl"/>
        </authorList>
    </citation>
    <scope>IDENTIFICATION</scope>
</reference>